<dbReference type="GO" id="GO:0009003">
    <property type="term" value="F:signal peptidase activity"/>
    <property type="evidence" value="ECO:0007669"/>
    <property type="project" value="UniProtKB-EC"/>
</dbReference>
<evidence type="ECO:0000256" key="2">
    <source>
        <dbReference type="ARBA" id="ARBA00004401"/>
    </source>
</evidence>
<dbReference type="InterPro" id="IPR000223">
    <property type="entry name" value="Pept_S26A_signal_pept_1"/>
</dbReference>
<comment type="subcellular location">
    <subcellularLocation>
        <location evidence="2">Cell membrane</location>
        <topology evidence="2">Single-pass type II membrane protein</topology>
    </subcellularLocation>
    <subcellularLocation>
        <location evidence="7">Membrane</location>
        <topology evidence="7">Single-pass type II membrane protein</topology>
    </subcellularLocation>
</comment>
<dbReference type="GO" id="GO:0004252">
    <property type="term" value="F:serine-type endopeptidase activity"/>
    <property type="evidence" value="ECO:0007669"/>
    <property type="project" value="InterPro"/>
</dbReference>
<evidence type="ECO:0000256" key="5">
    <source>
        <dbReference type="ARBA" id="ARBA00022801"/>
    </source>
</evidence>
<keyword evidence="7" id="KW-0645">Protease</keyword>
<comment type="caution">
    <text evidence="10">The sequence shown here is derived from an EMBL/GenBank/DDBJ whole genome shotgun (WGS) entry which is preliminary data.</text>
</comment>
<reference evidence="10 11" key="1">
    <citation type="submission" date="2019-06" db="EMBL/GenBank/DDBJ databases">
        <title>Sequencing the genomes of 1000 actinobacteria strains.</title>
        <authorList>
            <person name="Klenk H.-P."/>
        </authorList>
    </citation>
    <scope>NUCLEOTIDE SEQUENCE [LARGE SCALE GENOMIC DNA]</scope>
    <source>
        <strain evidence="10 11">DSM 18082</strain>
    </source>
</reference>
<dbReference type="CDD" id="cd06530">
    <property type="entry name" value="S26_SPase_I"/>
    <property type="match status" value="1"/>
</dbReference>
<evidence type="ECO:0000313" key="11">
    <source>
        <dbReference type="Proteomes" id="UP000319514"/>
    </source>
</evidence>
<dbReference type="EMBL" id="VFOQ01000001">
    <property type="protein sequence ID" value="TQL61149.1"/>
    <property type="molecule type" value="Genomic_DNA"/>
</dbReference>
<dbReference type="InterPro" id="IPR036286">
    <property type="entry name" value="LexA/Signal_pep-like_sf"/>
</dbReference>
<feature type="compositionally biased region" description="Low complexity" evidence="8">
    <location>
        <begin position="36"/>
        <end position="63"/>
    </location>
</feature>
<keyword evidence="7" id="KW-0812">Transmembrane</keyword>
<dbReference type="PROSITE" id="PS00761">
    <property type="entry name" value="SPASE_I_3"/>
    <property type="match status" value="1"/>
</dbReference>
<keyword evidence="11" id="KW-1185">Reference proteome</keyword>
<protein>
    <recommendedName>
        <fullName evidence="4 7">Signal peptidase I</fullName>
        <ecNumber evidence="4 7">3.4.21.89</ecNumber>
    </recommendedName>
</protein>
<feature type="compositionally biased region" description="Basic and acidic residues" evidence="8">
    <location>
        <begin position="259"/>
        <end position="275"/>
    </location>
</feature>
<dbReference type="Gene3D" id="2.10.109.10">
    <property type="entry name" value="Umud Fragment, subunit A"/>
    <property type="match status" value="1"/>
</dbReference>
<feature type="transmembrane region" description="Helical" evidence="7">
    <location>
        <begin position="103"/>
        <end position="126"/>
    </location>
</feature>
<evidence type="ECO:0000256" key="3">
    <source>
        <dbReference type="ARBA" id="ARBA00009370"/>
    </source>
</evidence>
<name>A0A542ZLH0_9MICO</name>
<proteinExistence type="inferred from homology"/>
<comment type="catalytic activity">
    <reaction evidence="1 7">
        <text>Cleavage of hydrophobic, N-terminal signal or leader sequences from secreted and periplasmic proteins.</text>
        <dbReference type="EC" id="3.4.21.89"/>
    </reaction>
</comment>
<feature type="region of interest" description="Disordered" evidence="8">
    <location>
        <begin position="1"/>
        <end position="64"/>
    </location>
</feature>
<feature type="active site" evidence="6">
    <location>
        <position position="131"/>
    </location>
</feature>
<evidence type="ECO:0000256" key="1">
    <source>
        <dbReference type="ARBA" id="ARBA00000677"/>
    </source>
</evidence>
<keyword evidence="7" id="KW-0472">Membrane</keyword>
<keyword evidence="7" id="KW-1133">Transmembrane helix</keyword>
<dbReference type="InterPro" id="IPR019533">
    <property type="entry name" value="Peptidase_S26"/>
</dbReference>
<dbReference type="PRINTS" id="PR00727">
    <property type="entry name" value="LEADERPTASE"/>
</dbReference>
<dbReference type="PANTHER" id="PTHR43390">
    <property type="entry name" value="SIGNAL PEPTIDASE I"/>
    <property type="match status" value="1"/>
</dbReference>
<evidence type="ECO:0000256" key="6">
    <source>
        <dbReference type="PIRSR" id="PIRSR600223-1"/>
    </source>
</evidence>
<accession>A0A542ZLH0</accession>
<evidence type="ECO:0000256" key="8">
    <source>
        <dbReference type="SAM" id="MobiDB-lite"/>
    </source>
</evidence>
<dbReference type="InterPro" id="IPR019758">
    <property type="entry name" value="Pept_S26A_signal_pept_1_CS"/>
</dbReference>
<dbReference type="NCBIfam" id="TIGR02227">
    <property type="entry name" value="sigpep_I_bact"/>
    <property type="match status" value="1"/>
</dbReference>
<dbReference type="Proteomes" id="UP000319514">
    <property type="component" value="Unassembled WGS sequence"/>
</dbReference>
<evidence type="ECO:0000259" key="9">
    <source>
        <dbReference type="Pfam" id="PF10502"/>
    </source>
</evidence>
<dbReference type="EC" id="3.4.21.89" evidence="4 7"/>
<evidence type="ECO:0000256" key="7">
    <source>
        <dbReference type="RuleBase" id="RU362042"/>
    </source>
</evidence>
<feature type="active site" evidence="6">
    <location>
        <position position="204"/>
    </location>
</feature>
<gene>
    <name evidence="10" type="ORF">FB474_2554</name>
</gene>
<evidence type="ECO:0000313" key="10">
    <source>
        <dbReference type="EMBL" id="TQL61149.1"/>
    </source>
</evidence>
<dbReference type="GO" id="GO:0006465">
    <property type="term" value="P:signal peptide processing"/>
    <property type="evidence" value="ECO:0007669"/>
    <property type="project" value="InterPro"/>
</dbReference>
<dbReference type="GO" id="GO:0005886">
    <property type="term" value="C:plasma membrane"/>
    <property type="evidence" value="ECO:0007669"/>
    <property type="project" value="UniProtKB-SubCell"/>
</dbReference>
<organism evidence="10 11">
    <name type="scientific">Oryzihumus leptocrescens</name>
    <dbReference type="NCBI Taxonomy" id="297536"/>
    <lineage>
        <taxon>Bacteria</taxon>
        <taxon>Bacillati</taxon>
        <taxon>Actinomycetota</taxon>
        <taxon>Actinomycetes</taxon>
        <taxon>Micrococcales</taxon>
        <taxon>Intrasporangiaceae</taxon>
        <taxon>Oryzihumus</taxon>
    </lineage>
</organism>
<feature type="domain" description="Peptidase S26" evidence="9">
    <location>
        <begin position="102"/>
        <end position="296"/>
    </location>
</feature>
<dbReference type="PANTHER" id="PTHR43390:SF1">
    <property type="entry name" value="CHLOROPLAST PROCESSING PEPTIDASE"/>
    <property type="match status" value="1"/>
</dbReference>
<dbReference type="SUPFAM" id="SSF51306">
    <property type="entry name" value="LexA/Signal peptidase"/>
    <property type="match status" value="1"/>
</dbReference>
<evidence type="ECO:0000256" key="4">
    <source>
        <dbReference type="ARBA" id="ARBA00013208"/>
    </source>
</evidence>
<sequence>MNVTGNPRPDLPEDVQEPMPHGPPGGTPVDRSGQVPADAPAPDAPAADVPAAGVPAAGVPAGAAHDDLEHDDELEHEETVYEIGPGDRRQGPGRAVLSAVKEAAIVVGMALVLSLVVKTWLMQAFYIPSGSMENTLVNGDRVIVSKLTPGPFALQRGDVVVFEDPANWLGEPVPVQRGPVGAAVHNTLTFVGLLPTDEGNHLIKRVIGLPGDHVVCCDDQHRITVNGAPLNEPYIKPGDEPSRQEFDITVPAGRVWVMGDHRSDSSDSRFHDNGDGGKTGSVPESKIVGRALSVVWPVADWSWLSRPTATFAKVPPPQTTASGH</sequence>
<comment type="similarity">
    <text evidence="3 7">Belongs to the peptidase S26 family.</text>
</comment>
<dbReference type="AlphaFoldDB" id="A0A542ZLH0"/>
<dbReference type="Pfam" id="PF10502">
    <property type="entry name" value="Peptidase_S26"/>
    <property type="match status" value="1"/>
</dbReference>
<keyword evidence="5 7" id="KW-0378">Hydrolase</keyword>
<feature type="region of interest" description="Disordered" evidence="8">
    <location>
        <begin position="259"/>
        <end position="283"/>
    </location>
</feature>